<keyword evidence="6 8" id="KW-0472">Membrane</keyword>
<evidence type="ECO:0000313" key="10">
    <source>
        <dbReference type="Proteomes" id="UP000288547"/>
    </source>
</evidence>
<accession>A0A3S5CEH0</accession>
<evidence type="ECO:0000256" key="8">
    <source>
        <dbReference type="SAM" id="Phobius"/>
    </source>
</evidence>
<keyword evidence="5 8" id="KW-1133">Transmembrane helix</keyword>
<sequence length="517" mass="55237">MTARTAPAPAAGEFGRRAARGAAVTFIGQLVRILVQVGGLAVLARILGPQDYGVFAMVMVIVGISEVFRDFGLSNAAVQAPTLSSRQRDVLFWVNSGIGLALGIVIFGAAYGVAALYGRPELVALTQFMGITFIFNGLATQHRASLNRELRFWSLTVIDTTAAVLALVVAILLSLAGLGYWALAWQMVSLAIVTLILSIGAARWLPGLPRRGTDMTGFYRFGWNTVATQLVHYTANNMDSFVIGLRLGARELGIYNRGFQLLMNPLNQLRAPATRVAIPLLSRLQDQHDRFDAYILRGQIALGYTLVAGLGLVAGAAEPVVSIFLGERWAEVTPVLRFLIVAGAFQTLAYVGYWVFVSRALTGALFRFTLITASMKIVFVLIGSQWGVVGVAAGYALEPVLSWPLTLWWLTRYTRIPVRPLVAGVIRIASIAIIGGTAAFGAVTLTTGAGPVVQIVAAAVADLAVYAIAALVVPPVRRDVLELVGIARAARRRHPRPTHPSAPADGSGSTATEENPL</sequence>
<evidence type="ECO:0000256" key="7">
    <source>
        <dbReference type="SAM" id="MobiDB-lite"/>
    </source>
</evidence>
<dbReference type="Pfam" id="PF13440">
    <property type="entry name" value="Polysacc_synt_3"/>
    <property type="match status" value="1"/>
</dbReference>
<dbReference type="RefSeq" id="WP_128494884.1">
    <property type="nucleotide sequence ID" value="NZ_RZNB01000003.1"/>
</dbReference>
<feature type="transmembrane region" description="Helical" evidence="8">
    <location>
        <begin position="364"/>
        <end position="382"/>
    </location>
</feature>
<dbReference type="GO" id="GO:0005886">
    <property type="term" value="C:plasma membrane"/>
    <property type="evidence" value="ECO:0007669"/>
    <property type="project" value="UniProtKB-SubCell"/>
</dbReference>
<feature type="transmembrane region" description="Helical" evidence="8">
    <location>
        <begin position="336"/>
        <end position="357"/>
    </location>
</feature>
<feature type="transmembrane region" description="Helical" evidence="8">
    <location>
        <begin position="422"/>
        <end position="446"/>
    </location>
</feature>
<feature type="transmembrane region" description="Helical" evidence="8">
    <location>
        <begin position="90"/>
        <end position="116"/>
    </location>
</feature>
<comment type="similarity">
    <text evidence="2">Belongs to the polysaccharide synthase family.</text>
</comment>
<feature type="transmembrane region" description="Helical" evidence="8">
    <location>
        <begin position="183"/>
        <end position="205"/>
    </location>
</feature>
<evidence type="ECO:0000256" key="5">
    <source>
        <dbReference type="ARBA" id="ARBA00022989"/>
    </source>
</evidence>
<dbReference type="Proteomes" id="UP000288547">
    <property type="component" value="Unassembled WGS sequence"/>
</dbReference>
<evidence type="ECO:0000256" key="4">
    <source>
        <dbReference type="ARBA" id="ARBA00022692"/>
    </source>
</evidence>
<protein>
    <submittedName>
        <fullName evidence="9">Lipopolysaccharide biosynthesis protein</fullName>
    </submittedName>
</protein>
<feature type="transmembrane region" description="Helical" evidence="8">
    <location>
        <begin position="122"/>
        <end position="140"/>
    </location>
</feature>
<gene>
    <name evidence="9" type="ORF">ELQ90_08650</name>
</gene>
<dbReference type="InterPro" id="IPR050833">
    <property type="entry name" value="Poly_Biosynth_Transport"/>
</dbReference>
<evidence type="ECO:0000256" key="3">
    <source>
        <dbReference type="ARBA" id="ARBA00022475"/>
    </source>
</evidence>
<feature type="compositionally biased region" description="Polar residues" evidence="7">
    <location>
        <begin position="507"/>
        <end position="517"/>
    </location>
</feature>
<dbReference type="OrthoDB" id="9770347at2"/>
<proteinExistence type="inferred from homology"/>
<keyword evidence="3" id="KW-1003">Cell membrane</keyword>
<reference evidence="9 10" key="1">
    <citation type="submission" date="2018-12" db="EMBL/GenBank/DDBJ databases">
        <authorList>
            <person name="Li F."/>
        </authorList>
    </citation>
    <scope>NUCLEOTIDE SEQUENCE [LARGE SCALE GENOMIC DNA]</scope>
    <source>
        <strain evidence="9 10">11W25H-1</strain>
    </source>
</reference>
<dbReference type="EMBL" id="RZNB01000003">
    <property type="protein sequence ID" value="RWZ50890.1"/>
    <property type="molecule type" value="Genomic_DNA"/>
</dbReference>
<comment type="caution">
    <text evidence="9">The sequence shown here is derived from an EMBL/GenBank/DDBJ whole genome shotgun (WGS) entry which is preliminary data.</text>
</comment>
<feature type="transmembrane region" description="Helical" evidence="8">
    <location>
        <begin position="52"/>
        <end position="69"/>
    </location>
</feature>
<dbReference type="AlphaFoldDB" id="A0A3S5CEH0"/>
<comment type="subcellular location">
    <subcellularLocation>
        <location evidence="1">Cell membrane</location>
        <topology evidence="1">Multi-pass membrane protein</topology>
    </subcellularLocation>
</comment>
<feature type="transmembrane region" description="Helical" evidence="8">
    <location>
        <begin position="152"/>
        <end position="177"/>
    </location>
</feature>
<evidence type="ECO:0000256" key="6">
    <source>
        <dbReference type="ARBA" id="ARBA00023136"/>
    </source>
</evidence>
<name>A0A3S5CEH0_9MICO</name>
<dbReference type="PANTHER" id="PTHR30250">
    <property type="entry name" value="PST FAMILY PREDICTED COLANIC ACID TRANSPORTER"/>
    <property type="match status" value="1"/>
</dbReference>
<feature type="transmembrane region" description="Helical" evidence="8">
    <location>
        <begin position="21"/>
        <end position="46"/>
    </location>
</feature>
<feature type="transmembrane region" description="Helical" evidence="8">
    <location>
        <begin position="452"/>
        <end position="473"/>
    </location>
</feature>
<organism evidence="9 10">
    <name type="scientific">Labedella phragmitis</name>
    <dbReference type="NCBI Taxonomy" id="2498849"/>
    <lineage>
        <taxon>Bacteria</taxon>
        <taxon>Bacillati</taxon>
        <taxon>Actinomycetota</taxon>
        <taxon>Actinomycetes</taxon>
        <taxon>Micrococcales</taxon>
        <taxon>Microbacteriaceae</taxon>
        <taxon>Labedella</taxon>
    </lineage>
</organism>
<dbReference type="PANTHER" id="PTHR30250:SF10">
    <property type="entry name" value="LIPOPOLYSACCHARIDE BIOSYNTHESIS PROTEIN WZXC"/>
    <property type="match status" value="1"/>
</dbReference>
<feature type="transmembrane region" description="Helical" evidence="8">
    <location>
        <begin position="300"/>
        <end position="324"/>
    </location>
</feature>
<feature type="transmembrane region" description="Helical" evidence="8">
    <location>
        <begin position="388"/>
        <end position="410"/>
    </location>
</feature>
<feature type="region of interest" description="Disordered" evidence="7">
    <location>
        <begin position="492"/>
        <end position="517"/>
    </location>
</feature>
<evidence type="ECO:0000313" key="9">
    <source>
        <dbReference type="EMBL" id="RWZ50890.1"/>
    </source>
</evidence>
<keyword evidence="4 8" id="KW-0812">Transmembrane</keyword>
<keyword evidence="10" id="KW-1185">Reference proteome</keyword>
<evidence type="ECO:0000256" key="2">
    <source>
        <dbReference type="ARBA" id="ARBA00007430"/>
    </source>
</evidence>
<evidence type="ECO:0000256" key="1">
    <source>
        <dbReference type="ARBA" id="ARBA00004651"/>
    </source>
</evidence>
<dbReference type="CDD" id="cd13127">
    <property type="entry name" value="MATE_tuaB_like"/>
    <property type="match status" value="1"/>
</dbReference>